<evidence type="ECO:0000256" key="5">
    <source>
        <dbReference type="SAM" id="Phobius"/>
    </source>
</evidence>
<feature type="domain" description="NnrU" evidence="6">
    <location>
        <begin position="3"/>
        <end position="184"/>
    </location>
</feature>
<feature type="transmembrane region" description="Helical" evidence="5">
    <location>
        <begin position="5"/>
        <end position="24"/>
    </location>
</feature>
<comment type="caution">
    <text evidence="7">The sequence shown here is derived from an EMBL/GenBank/DDBJ whole genome shotgun (WGS) entry which is preliminary data.</text>
</comment>
<evidence type="ECO:0000313" key="8">
    <source>
        <dbReference type="Proteomes" id="UP001143362"/>
    </source>
</evidence>
<keyword evidence="4 5" id="KW-0472">Membrane</keyword>
<evidence type="ECO:0000259" key="6">
    <source>
        <dbReference type="Pfam" id="PF07298"/>
    </source>
</evidence>
<reference evidence="7" key="1">
    <citation type="submission" date="2019-02" db="EMBL/GenBank/DDBJ databases">
        <authorList>
            <person name="Li S.-H."/>
        </authorList>
    </citation>
    <scope>NUCLEOTIDE SEQUENCE</scope>
    <source>
        <strain evidence="7">IMCC14734</strain>
    </source>
</reference>
<evidence type="ECO:0000256" key="2">
    <source>
        <dbReference type="ARBA" id="ARBA00022692"/>
    </source>
</evidence>
<evidence type="ECO:0000256" key="3">
    <source>
        <dbReference type="ARBA" id="ARBA00022989"/>
    </source>
</evidence>
<organism evidence="7 8">
    <name type="scientific">Candidatus Litorirhabdus singularis</name>
    <dbReference type="NCBI Taxonomy" id="2518993"/>
    <lineage>
        <taxon>Bacteria</taxon>
        <taxon>Pseudomonadati</taxon>
        <taxon>Pseudomonadota</taxon>
        <taxon>Gammaproteobacteria</taxon>
        <taxon>Cellvibrionales</taxon>
        <taxon>Halieaceae</taxon>
        <taxon>Candidatus Litorirhabdus</taxon>
    </lineage>
</organism>
<protein>
    <submittedName>
        <fullName evidence="7">NnrU protein</fullName>
    </submittedName>
</protein>
<keyword evidence="3 5" id="KW-1133">Transmembrane helix</keyword>
<feature type="transmembrane region" description="Helical" evidence="5">
    <location>
        <begin position="36"/>
        <end position="57"/>
    </location>
</feature>
<feature type="transmembrane region" description="Helical" evidence="5">
    <location>
        <begin position="160"/>
        <end position="180"/>
    </location>
</feature>
<dbReference type="Proteomes" id="UP001143362">
    <property type="component" value="Unassembled WGS sequence"/>
</dbReference>
<evidence type="ECO:0000313" key="7">
    <source>
        <dbReference type="EMBL" id="MCX2981652.1"/>
    </source>
</evidence>
<evidence type="ECO:0000256" key="4">
    <source>
        <dbReference type="ARBA" id="ARBA00023136"/>
    </source>
</evidence>
<dbReference type="Pfam" id="PF07298">
    <property type="entry name" value="NnrU"/>
    <property type="match status" value="1"/>
</dbReference>
<dbReference type="RefSeq" id="WP_279245650.1">
    <property type="nucleotide sequence ID" value="NZ_SHNN01000002.1"/>
</dbReference>
<keyword evidence="2 5" id="KW-0812">Transmembrane</keyword>
<comment type="subcellular location">
    <subcellularLocation>
        <location evidence="1">Membrane</location>
        <topology evidence="1">Multi-pass membrane protein</topology>
    </subcellularLocation>
</comment>
<keyword evidence="8" id="KW-1185">Reference proteome</keyword>
<evidence type="ECO:0000256" key="1">
    <source>
        <dbReference type="ARBA" id="ARBA00004141"/>
    </source>
</evidence>
<feature type="transmembrane region" description="Helical" evidence="5">
    <location>
        <begin position="123"/>
        <end position="140"/>
    </location>
</feature>
<gene>
    <name evidence="7" type="ORF">EYC98_12340</name>
</gene>
<feature type="transmembrane region" description="Helical" evidence="5">
    <location>
        <begin position="69"/>
        <end position="87"/>
    </location>
</feature>
<accession>A0ABT3TH66</accession>
<sequence>MSLLIGGICLWAAVHFIPTLFPSLKTSVKAKLGEGGYMGLFSLGVLSGLGLIVMGWRSAQPSLVYLPPVGLQMLALPLMLVAFLLFISAKRNTRLKRILPHPQLSSLVLWSVAHLLANGDSRSLALFGGLGLWALLEIVLISRRDGPAAKVEPPSWGSEILGLVIAVVVTAVVYVLHPWIAGVPVV</sequence>
<dbReference type="InterPro" id="IPR009915">
    <property type="entry name" value="NnrU_dom"/>
</dbReference>
<proteinExistence type="predicted"/>
<name>A0ABT3TH66_9GAMM</name>
<dbReference type="EMBL" id="SHNN01000002">
    <property type="protein sequence ID" value="MCX2981652.1"/>
    <property type="molecule type" value="Genomic_DNA"/>
</dbReference>